<feature type="compositionally biased region" description="Basic and acidic residues" evidence="1">
    <location>
        <begin position="431"/>
        <end position="448"/>
    </location>
</feature>
<feature type="region of interest" description="Disordered" evidence="1">
    <location>
        <begin position="408"/>
        <end position="671"/>
    </location>
</feature>
<feature type="compositionally biased region" description="Gly residues" evidence="1">
    <location>
        <begin position="486"/>
        <end position="496"/>
    </location>
</feature>
<comment type="caution">
    <text evidence="3">The sequence shown here is derived from an EMBL/GenBank/DDBJ whole genome shotgun (WGS) entry which is preliminary data.</text>
</comment>
<name>A0A2H6KD59_9APIC</name>
<protein>
    <submittedName>
        <fullName evidence="3">Ribosome binding protein</fullName>
    </submittedName>
</protein>
<feature type="compositionally biased region" description="Polar residues" evidence="1">
    <location>
        <begin position="568"/>
        <end position="579"/>
    </location>
</feature>
<dbReference type="OrthoDB" id="6410656at2759"/>
<feature type="transmembrane region" description="Helical" evidence="2">
    <location>
        <begin position="1569"/>
        <end position="1590"/>
    </location>
</feature>
<keyword evidence="4" id="KW-1185">Reference proteome</keyword>
<keyword evidence="2" id="KW-1133">Transmembrane helix</keyword>
<dbReference type="EMBL" id="BDSA01000002">
    <property type="protein sequence ID" value="GBE60899.1"/>
    <property type="molecule type" value="Genomic_DNA"/>
</dbReference>
<dbReference type="RefSeq" id="XP_028867142.1">
    <property type="nucleotide sequence ID" value="XM_029011309.1"/>
</dbReference>
<evidence type="ECO:0000256" key="2">
    <source>
        <dbReference type="SAM" id="Phobius"/>
    </source>
</evidence>
<feature type="compositionally biased region" description="Polar residues" evidence="1">
    <location>
        <begin position="505"/>
        <end position="544"/>
    </location>
</feature>
<feature type="compositionally biased region" description="Gly residues" evidence="1">
    <location>
        <begin position="600"/>
        <end position="618"/>
    </location>
</feature>
<evidence type="ECO:0000313" key="3">
    <source>
        <dbReference type="EMBL" id="GBE60899.1"/>
    </source>
</evidence>
<gene>
    <name evidence="3" type="ORF">BOVATA_023920</name>
</gene>
<dbReference type="Proteomes" id="UP000236319">
    <property type="component" value="Unassembled WGS sequence"/>
</dbReference>
<organism evidence="3 4">
    <name type="scientific">Babesia ovata</name>
    <dbReference type="NCBI Taxonomy" id="189622"/>
    <lineage>
        <taxon>Eukaryota</taxon>
        <taxon>Sar</taxon>
        <taxon>Alveolata</taxon>
        <taxon>Apicomplexa</taxon>
        <taxon>Aconoidasida</taxon>
        <taxon>Piroplasmida</taxon>
        <taxon>Babesiidae</taxon>
        <taxon>Babesia</taxon>
    </lineage>
</organism>
<proteinExistence type="predicted"/>
<accession>A0A2H6KD59</accession>
<dbReference type="VEuPathDB" id="PiroplasmaDB:BOVATA_023920"/>
<feature type="compositionally biased region" description="Low complexity" evidence="1">
    <location>
        <begin position="583"/>
        <end position="599"/>
    </location>
</feature>
<sequence length="1642" mass="180825">MAPHGIQLGTLKDCLQFMQWLHNGTGESMQGLVAQNLESRINKYFLQNAKHFSIENVKKGLSAFLSAVSAFYTRLCYNPDPGSYGKKNPSDIVDALLDCLPKFLAAMYFLEYCINNTFGSLGGGGWQYDWPGYEKEWRWTGHYGGHLQKYLRATVGDADHYGGLIPGGFGKDEVKYSKNWWDPGYPQGYKMALDLQDILRKGDYNFFRSVFVSSAIADTGTAMQNTANALSLVRTFCDIVDVEKKRDNGISLIEALNEGLNKQMRSKNNSICWQDLQSHCAQLRGKLSILFNTDKRFDFTGQSTNTGNLNKEELARKTADWFRENLTKVRGKLTEIKTDASPSNDLGDYFTKNLFPYGFTFDGKHRFGMTKRDVQDLMRDWSSVINALRISGDGDLDRLNDILHGKYRDSCKTSEPPPKKPEVPPALPPVEPKEVVPEKKVPVPKKAEGAQNQGKKSEASPNQNNVQSKDKTPAPPVADSAPGPPTGKGGGSGPSGPKGDKSNPVQQGSPDAVTPVSSSAHGSPVQPQQVATPSSSVPLPQPATSSSGPPALPGQPGSPGQGTPADGSGQQPGANQGNVLAQPPSVVGPSSVSTVDQGTGSTGGGRGGLSGDHGGGQNGSQQTSQGTDHGSSSGATASAGPVPGGGGGGGLGSSGTTKDMPFPAAPRPKPTKICDVNYLLNLDAGKNPFCVVKPQKSKPDPIRFSRSDEQLWEVIQEKKFQADIKTGPKFHSTSNLPGNLNKLDHSASEHSPLPTAIRPGHRRPYFVPQERDARQVERDASIETFADGREVEEKDAYPMIMNDAYSGAISLEGNAKFDNANDYRQLLDEQKRQEAHDQLEQHYAEQHKRTKQDDERRWKDAYVDFVSSVSGDPIDYTYQAGALEGNVMPEFSGLIPQPDTLHDQSLAEYDNRMAQRNQKLKELTAANEHENRIITAMQDDHKRIVSDALAAAAESKVKEEEYYEAFSNPLMGTPVSDQSLMSLKSGNYGVQPPIGDFTGMPILDPELASSSMPKVELEPALPTPPIDIEVRNFNSQDNVLKSEITRTHPPPIIHPIDPASPYDTYPGLPPVSPPRDPNSDTEADYNHPSNWGKFKNHGLYMFPNPDMCNNPWNYVYNSSTPPPPSPLPASAHLPPPKTVREMLHWLVGLTELGYIGIIIEYVKSILKEFNKDVSQTSAALDITEKPYTLEASHVAGTLTEACHYAANVLYRIKHKDNSKVVPMPDFSSEYSKFRYSTDPACLLCHLRDYVYACYHQLTFLKVQCSREQSHGGWKDCQYGNNVPKSPLQAFLTDAHDSKFETDLFDPSDICIKSRVNMGFKEEDLPKTQQTGKDISTILSPQCGGDDPLMTLSSYLNCLTRRTPRTTGELVSFFHNFGNSLHNVSSQLSPLGSALSKPHPHCPYWDILAADDLQAIKGIRGSSPPNSIHDKDHPETLSTLIGCGIDNVKCPPHISSTTYRAYALYSSSFAHAYLSWTVYLPDRLWESLLKLHCDLENLQCHDSKAKPLHQCDKAMPLLYSHGFTPPEGITQPLLTCAQVISRLKEVVAGKPIARLMTAMDEFLYKVREPFIYTQLTLWSVAMVFVAHTMLYRMDVLRIRSHLLTTRASHLIDVKALLTKGRKLLSLYRDVDYFDDHPVGWIGL</sequence>
<feature type="compositionally biased region" description="Basic and acidic residues" evidence="1">
    <location>
        <begin position="408"/>
        <end position="422"/>
    </location>
</feature>
<reference evidence="3 4" key="1">
    <citation type="journal article" date="2017" name="BMC Genomics">
        <title>Whole-genome assembly of Babesia ovata and comparative genomics between closely related pathogens.</title>
        <authorList>
            <person name="Yamagishi J."/>
            <person name="Asada M."/>
            <person name="Hakimi H."/>
            <person name="Tanaka T.Q."/>
            <person name="Sugimoto C."/>
            <person name="Kawazu S."/>
        </authorList>
    </citation>
    <scope>NUCLEOTIDE SEQUENCE [LARGE SCALE GENOMIC DNA]</scope>
    <source>
        <strain evidence="3 4">Miyake</strain>
    </source>
</reference>
<feature type="compositionally biased region" description="Polar residues" evidence="1">
    <location>
        <begin position="450"/>
        <end position="467"/>
    </location>
</feature>
<keyword evidence="2" id="KW-0472">Membrane</keyword>
<keyword evidence="2" id="KW-0812">Transmembrane</keyword>
<dbReference type="GeneID" id="39874669"/>
<evidence type="ECO:0000313" key="4">
    <source>
        <dbReference type="Proteomes" id="UP000236319"/>
    </source>
</evidence>
<feature type="compositionally biased region" description="Low complexity" evidence="1">
    <location>
        <begin position="619"/>
        <end position="641"/>
    </location>
</feature>
<feature type="compositionally biased region" description="Gly residues" evidence="1">
    <location>
        <begin position="642"/>
        <end position="653"/>
    </location>
</feature>
<feature type="compositionally biased region" description="Pro residues" evidence="1">
    <location>
        <begin position="1067"/>
        <end position="1076"/>
    </location>
</feature>
<feature type="region of interest" description="Disordered" evidence="1">
    <location>
        <begin position="1046"/>
        <end position="1088"/>
    </location>
</feature>
<evidence type="ECO:0000256" key="1">
    <source>
        <dbReference type="SAM" id="MobiDB-lite"/>
    </source>
</evidence>